<evidence type="ECO:0000256" key="8">
    <source>
        <dbReference type="SAM" id="MobiDB-lite"/>
    </source>
</evidence>
<dbReference type="InterPro" id="IPR013761">
    <property type="entry name" value="SAM/pointed_sf"/>
</dbReference>
<dbReference type="AlphaFoldDB" id="A0AAD8C114"/>
<keyword evidence="2" id="KW-0728">SH3 domain</keyword>
<evidence type="ECO:0000313" key="11">
    <source>
        <dbReference type="Proteomes" id="UP001233172"/>
    </source>
</evidence>
<name>A0AAD8C114_BIOPF</name>
<dbReference type="Gene3D" id="1.10.150.50">
    <property type="entry name" value="Transcription Factor, Ets-1"/>
    <property type="match status" value="1"/>
</dbReference>
<feature type="compositionally biased region" description="Polar residues" evidence="8">
    <location>
        <begin position="1"/>
        <end position="11"/>
    </location>
</feature>
<keyword evidence="5 10" id="KW-0418">Kinase</keyword>
<organism evidence="10 11">
    <name type="scientific">Biomphalaria pfeifferi</name>
    <name type="common">Bloodfluke planorb</name>
    <name type="synonym">Freshwater snail</name>
    <dbReference type="NCBI Taxonomy" id="112525"/>
    <lineage>
        <taxon>Eukaryota</taxon>
        <taxon>Metazoa</taxon>
        <taxon>Spiralia</taxon>
        <taxon>Lophotrochozoa</taxon>
        <taxon>Mollusca</taxon>
        <taxon>Gastropoda</taxon>
        <taxon>Heterobranchia</taxon>
        <taxon>Euthyneura</taxon>
        <taxon>Panpulmonata</taxon>
        <taxon>Hygrophila</taxon>
        <taxon>Lymnaeoidea</taxon>
        <taxon>Planorbidae</taxon>
        <taxon>Biomphalaria</taxon>
    </lineage>
</organism>
<dbReference type="EC" id="2.7.10.2" evidence="1"/>
<dbReference type="GO" id="GO:0004715">
    <property type="term" value="F:non-membrane spanning protein tyrosine kinase activity"/>
    <property type="evidence" value="ECO:0007669"/>
    <property type="project" value="UniProtKB-EC"/>
</dbReference>
<dbReference type="CDD" id="cd09539">
    <property type="entry name" value="SAM_TNK-like"/>
    <property type="match status" value="1"/>
</dbReference>
<evidence type="ECO:0000256" key="3">
    <source>
        <dbReference type="ARBA" id="ARBA00022679"/>
    </source>
</evidence>
<evidence type="ECO:0000256" key="6">
    <source>
        <dbReference type="ARBA" id="ARBA00022840"/>
    </source>
</evidence>
<feature type="non-terminal residue" evidence="10">
    <location>
        <position position="103"/>
    </location>
</feature>
<reference evidence="10" key="1">
    <citation type="journal article" date="2023" name="PLoS Negl. Trop. Dis.">
        <title>A genome sequence for Biomphalaria pfeifferi, the major vector snail for the human-infecting parasite Schistosoma mansoni.</title>
        <authorList>
            <person name="Bu L."/>
            <person name="Lu L."/>
            <person name="Laidemitt M.R."/>
            <person name="Zhang S.M."/>
            <person name="Mutuku M."/>
            <person name="Mkoji G."/>
            <person name="Steinauer M."/>
            <person name="Loker E.S."/>
        </authorList>
    </citation>
    <scope>NUCLEOTIDE SEQUENCE</scope>
    <source>
        <strain evidence="10">KasaAsao</strain>
    </source>
</reference>
<proteinExistence type="predicted"/>
<evidence type="ECO:0000256" key="2">
    <source>
        <dbReference type="ARBA" id="ARBA00022443"/>
    </source>
</evidence>
<evidence type="ECO:0000259" key="9">
    <source>
        <dbReference type="Pfam" id="PF22931"/>
    </source>
</evidence>
<feature type="compositionally biased region" description="Basic and acidic residues" evidence="8">
    <location>
        <begin position="12"/>
        <end position="24"/>
    </location>
</feature>
<comment type="caution">
    <text evidence="10">The sequence shown here is derived from an EMBL/GenBank/DDBJ whole genome shotgun (WGS) entry which is preliminary data.</text>
</comment>
<dbReference type="InterPro" id="IPR055175">
    <property type="entry name" value="ACK/TNK-like_SAM"/>
</dbReference>
<dbReference type="Proteomes" id="UP001233172">
    <property type="component" value="Unassembled WGS sequence"/>
</dbReference>
<keyword evidence="4" id="KW-0547">Nucleotide-binding</keyword>
<keyword evidence="11" id="KW-1185">Reference proteome</keyword>
<feature type="domain" description="ACK/TNK-like SAM" evidence="9">
    <location>
        <begin position="36"/>
        <end position="91"/>
    </location>
</feature>
<keyword evidence="3" id="KW-0808">Transferase</keyword>
<evidence type="ECO:0000313" key="10">
    <source>
        <dbReference type="EMBL" id="KAK0063772.1"/>
    </source>
</evidence>
<protein>
    <recommendedName>
        <fullName evidence="1">non-specific protein-tyrosine kinase</fullName>
        <ecNumber evidence="1">2.7.10.2</ecNumber>
    </recommendedName>
</protein>
<feature type="region of interest" description="Disordered" evidence="8">
    <location>
        <begin position="1"/>
        <end position="25"/>
    </location>
</feature>
<sequence>MKRLSRTSFRLSSKDPDKEKEKGPETLLAPATMRDLQEFLTEAELSEYYSPLLTRLKVSTVEHLKYVKEEDLEDIGMTKPEMRRLKKFYKKEFPHGAINKLRK</sequence>
<dbReference type="GO" id="GO:0005524">
    <property type="term" value="F:ATP binding"/>
    <property type="evidence" value="ECO:0007669"/>
    <property type="project" value="UniProtKB-KW"/>
</dbReference>
<evidence type="ECO:0000256" key="1">
    <source>
        <dbReference type="ARBA" id="ARBA00011903"/>
    </source>
</evidence>
<reference evidence="10" key="2">
    <citation type="submission" date="2023-04" db="EMBL/GenBank/DDBJ databases">
        <authorList>
            <person name="Bu L."/>
            <person name="Lu L."/>
            <person name="Laidemitt M.R."/>
            <person name="Zhang S.M."/>
            <person name="Mutuku M."/>
            <person name="Mkoji G."/>
            <person name="Steinauer M."/>
            <person name="Loker E.S."/>
        </authorList>
    </citation>
    <scope>NUCLEOTIDE SEQUENCE</scope>
    <source>
        <strain evidence="10">KasaAsao</strain>
        <tissue evidence="10">Whole Snail</tissue>
    </source>
</reference>
<evidence type="ECO:0000256" key="7">
    <source>
        <dbReference type="ARBA" id="ARBA00023137"/>
    </source>
</evidence>
<evidence type="ECO:0000256" key="4">
    <source>
        <dbReference type="ARBA" id="ARBA00022741"/>
    </source>
</evidence>
<dbReference type="EMBL" id="JASAOG010000020">
    <property type="protein sequence ID" value="KAK0063772.1"/>
    <property type="molecule type" value="Genomic_DNA"/>
</dbReference>
<accession>A0AAD8C114</accession>
<gene>
    <name evidence="10" type="ORF">Bpfe_006923</name>
</gene>
<keyword evidence="6" id="KW-0067">ATP-binding</keyword>
<dbReference type="InterPro" id="IPR049587">
    <property type="entry name" value="TNK-like_SAM"/>
</dbReference>
<keyword evidence="7" id="KW-0829">Tyrosine-protein kinase</keyword>
<evidence type="ECO:0000256" key="5">
    <source>
        <dbReference type="ARBA" id="ARBA00022777"/>
    </source>
</evidence>
<dbReference type="SUPFAM" id="SSF47769">
    <property type="entry name" value="SAM/Pointed domain"/>
    <property type="match status" value="1"/>
</dbReference>
<dbReference type="Pfam" id="PF22931">
    <property type="entry name" value="SAM_TNK"/>
    <property type="match status" value="1"/>
</dbReference>